<keyword evidence="4" id="KW-1185">Reference proteome</keyword>
<organism evidence="3 4">
    <name type="scientific">Byssothecium circinans</name>
    <dbReference type="NCBI Taxonomy" id="147558"/>
    <lineage>
        <taxon>Eukaryota</taxon>
        <taxon>Fungi</taxon>
        <taxon>Dikarya</taxon>
        <taxon>Ascomycota</taxon>
        <taxon>Pezizomycotina</taxon>
        <taxon>Dothideomycetes</taxon>
        <taxon>Pleosporomycetidae</taxon>
        <taxon>Pleosporales</taxon>
        <taxon>Massarineae</taxon>
        <taxon>Massarinaceae</taxon>
        <taxon>Byssothecium</taxon>
    </lineage>
</organism>
<sequence length="139" mass="15471">MPPPPIPLPLVNPRNTTSPHQQHKTSTIKPFDYTHPIHLKVLRPLTYVALEGLLEFLITAYGIWAAFYLVYICICGVAWVVRKGKKWRGGRKGGGLEEMSLVVAGKDGEDRIGNENDGVERHMAEGGRNGGGRERRQTL</sequence>
<accession>A0A6A5UFF9</accession>
<feature type="compositionally biased region" description="Pro residues" evidence="1">
    <location>
        <begin position="1"/>
        <end position="10"/>
    </location>
</feature>
<evidence type="ECO:0000313" key="3">
    <source>
        <dbReference type="EMBL" id="KAF1963645.1"/>
    </source>
</evidence>
<keyword evidence="2" id="KW-1133">Transmembrane helix</keyword>
<gene>
    <name evidence="3" type="ORF">CC80DRAFT_541562</name>
</gene>
<dbReference type="AlphaFoldDB" id="A0A6A5UFF9"/>
<keyword evidence="2" id="KW-0472">Membrane</keyword>
<reference evidence="3" key="1">
    <citation type="journal article" date="2020" name="Stud. Mycol.">
        <title>101 Dothideomycetes genomes: a test case for predicting lifestyles and emergence of pathogens.</title>
        <authorList>
            <person name="Haridas S."/>
            <person name="Albert R."/>
            <person name="Binder M."/>
            <person name="Bloem J."/>
            <person name="Labutti K."/>
            <person name="Salamov A."/>
            <person name="Andreopoulos B."/>
            <person name="Baker S."/>
            <person name="Barry K."/>
            <person name="Bills G."/>
            <person name="Bluhm B."/>
            <person name="Cannon C."/>
            <person name="Castanera R."/>
            <person name="Culley D."/>
            <person name="Daum C."/>
            <person name="Ezra D."/>
            <person name="Gonzalez J."/>
            <person name="Henrissat B."/>
            <person name="Kuo A."/>
            <person name="Liang C."/>
            <person name="Lipzen A."/>
            <person name="Lutzoni F."/>
            <person name="Magnuson J."/>
            <person name="Mondo S."/>
            <person name="Nolan M."/>
            <person name="Ohm R."/>
            <person name="Pangilinan J."/>
            <person name="Park H.-J."/>
            <person name="Ramirez L."/>
            <person name="Alfaro M."/>
            <person name="Sun H."/>
            <person name="Tritt A."/>
            <person name="Yoshinaga Y."/>
            <person name="Zwiers L.-H."/>
            <person name="Turgeon B."/>
            <person name="Goodwin S."/>
            <person name="Spatafora J."/>
            <person name="Crous P."/>
            <person name="Grigoriev I."/>
        </authorList>
    </citation>
    <scope>NUCLEOTIDE SEQUENCE</scope>
    <source>
        <strain evidence="3">CBS 675.92</strain>
    </source>
</reference>
<dbReference type="EMBL" id="ML976977">
    <property type="protein sequence ID" value="KAF1963645.1"/>
    <property type="molecule type" value="Genomic_DNA"/>
</dbReference>
<keyword evidence="2" id="KW-0812">Transmembrane</keyword>
<feature type="region of interest" description="Disordered" evidence="1">
    <location>
        <begin position="1"/>
        <end position="26"/>
    </location>
</feature>
<feature type="transmembrane region" description="Helical" evidence="2">
    <location>
        <begin position="61"/>
        <end position="81"/>
    </location>
</feature>
<protein>
    <submittedName>
        <fullName evidence="3">Uncharacterized protein</fullName>
    </submittedName>
</protein>
<evidence type="ECO:0000313" key="4">
    <source>
        <dbReference type="Proteomes" id="UP000800035"/>
    </source>
</evidence>
<feature type="region of interest" description="Disordered" evidence="1">
    <location>
        <begin position="107"/>
        <end position="139"/>
    </location>
</feature>
<proteinExistence type="predicted"/>
<name>A0A6A5UFF9_9PLEO</name>
<evidence type="ECO:0000256" key="1">
    <source>
        <dbReference type="SAM" id="MobiDB-lite"/>
    </source>
</evidence>
<evidence type="ECO:0000256" key="2">
    <source>
        <dbReference type="SAM" id="Phobius"/>
    </source>
</evidence>
<dbReference type="Proteomes" id="UP000800035">
    <property type="component" value="Unassembled WGS sequence"/>
</dbReference>
<feature type="compositionally biased region" description="Polar residues" evidence="1">
    <location>
        <begin position="13"/>
        <end position="26"/>
    </location>
</feature>